<dbReference type="InterPro" id="IPR036397">
    <property type="entry name" value="RNaseH_sf"/>
</dbReference>
<dbReference type="EMBL" id="PCVC01000020">
    <property type="protein sequence ID" value="PIQ67076.1"/>
    <property type="molecule type" value="Genomic_DNA"/>
</dbReference>
<protein>
    <recommendedName>
        <fullName evidence="1">Integrase catalytic domain-containing protein</fullName>
    </recommendedName>
</protein>
<dbReference type="PANTHER" id="PTHR35004:SF6">
    <property type="entry name" value="TRANSPOSASE"/>
    <property type="match status" value="1"/>
</dbReference>
<dbReference type="AlphaFoldDB" id="A0A2H0K751"/>
<dbReference type="GO" id="GO:0015074">
    <property type="term" value="P:DNA integration"/>
    <property type="evidence" value="ECO:0007669"/>
    <property type="project" value="InterPro"/>
</dbReference>
<organism evidence="2 3">
    <name type="scientific">Candidatus Zambryskibacteria bacterium CG11_big_fil_rev_8_21_14_0_20_40_24</name>
    <dbReference type="NCBI Taxonomy" id="1975116"/>
    <lineage>
        <taxon>Bacteria</taxon>
        <taxon>Candidatus Zambryskiibacteriota</taxon>
    </lineage>
</organism>
<dbReference type="SUPFAM" id="SSF53098">
    <property type="entry name" value="Ribonuclease H-like"/>
    <property type="match status" value="1"/>
</dbReference>
<reference evidence="2 3" key="1">
    <citation type="submission" date="2017-09" db="EMBL/GenBank/DDBJ databases">
        <title>Depth-based differentiation of microbial function through sediment-hosted aquifers and enrichment of novel symbionts in the deep terrestrial subsurface.</title>
        <authorList>
            <person name="Probst A.J."/>
            <person name="Ladd B."/>
            <person name="Jarett J.K."/>
            <person name="Geller-Mcgrath D.E."/>
            <person name="Sieber C.M."/>
            <person name="Emerson J.B."/>
            <person name="Anantharaman K."/>
            <person name="Thomas B.C."/>
            <person name="Malmstrom R."/>
            <person name="Stieglmeier M."/>
            <person name="Klingl A."/>
            <person name="Woyke T."/>
            <person name="Ryan C.M."/>
            <person name="Banfield J.F."/>
        </authorList>
    </citation>
    <scope>NUCLEOTIDE SEQUENCE [LARGE SCALE GENOMIC DNA]</scope>
    <source>
        <strain evidence="2">CG11_big_fil_rev_8_21_14_0_20_40_24</strain>
    </source>
</reference>
<accession>A0A2H0K751</accession>
<sequence>MRMAYTTNEKLPGIRAQAVRFLHDGWSTRKVARYLGYAQGTIVKWKQRASSSFPRIIETRSSRPKSSPRALNQEIIGKIIKTRIETKRCAEVVHQTLKQEGMVISLSSVKRTLGRYGLLKKRSPWKKKRIYPPRPDVKMAGDLVEMDTIHIVDNDGTRTYVYTAIDIYSRYGFAMLSETANAHATIRFMRNARRYFDFKIRVIQTDNGPEFGKFFSDCVSRNGMMHRHIHVRSPNENGHLEKFNRTIQEEMPKHKLCILIPEDVSQFLEHYNQRRMHMGINFKTPNQML</sequence>
<dbReference type="PANTHER" id="PTHR35004">
    <property type="entry name" value="TRANSPOSASE RV3428C-RELATED"/>
    <property type="match status" value="1"/>
</dbReference>
<dbReference type="InterPro" id="IPR009057">
    <property type="entry name" value="Homeodomain-like_sf"/>
</dbReference>
<dbReference type="InterPro" id="IPR001584">
    <property type="entry name" value="Integrase_cat-core"/>
</dbReference>
<evidence type="ECO:0000313" key="3">
    <source>
        <dbReference type="Proteomes" id="UP000229834"/>
    </source>
</evidence>
<dbReference type="Pfam" id="PF13384">
    <property type="entry name" value="HTH_23"/>
    <property type="match status" value="1"/>
</dbReference>
<feature type="domain" description="Integrase catalytic" evidence="1">
    <location>
        <begin position="131"/>
        <end position="289"/>
    </location>
</feature>
<dbReference type="GO" id="GO:0003676">
    <property type="term" value="F:nucleic acid binding"/>
    <property type="evidence" value="ECO:0007669"/>
    <property type="project" value="InterPro"/>
</dbReference>
<name>A0A2H0K751_9BACT</name>
<proteinExistence type="predicted"/>
<dbReference type="Pfam" id="PF00665">
    <property type="entry name" value="rve"/>
    <property type="match status" value="1"/>
</dbReference>
<dbReference type="SUPFAM" id="SSF46689">
    <property type="entry name" value="Homeodomain-like"/>
    <property type="match status" value="1"/>
</dbReference>
<evidence type="ECO:0000313" key="2">
    <source>
        <dbReference type="EMBL" id="PIQ67076.1"/>
    </source>
</evidence>
<dbReference type="Proteomes" id="UP000229834">
    <property type="component" value="Unassembled WGS sequence"/>
</dbReference>
<comment type="caution">
    <text evidence="2">The sequence shown here is derived from an EMBL/GenBank/DDBJ whole genome shotgun (WGS) entry which is preliminary data.</text>
</comment>
<dbReference type="PROSITE" id="PS50994">
    <property type="entry name" value="INTEGRASE"/>
    <property type="match status" value="1"/>
</dbReference>
<gene>
    <name evidence="2" type="ORF">COV95_00700</name>
</gene>
<dbReference type="InterPro" id="IPR012337">
    <property type="entry name" value="RNaseH-like_sf"/>
</dbReference>
<dbReference type="Gene3D" id="3.30.420.10">
    <property type="entry name" value="Ribonuclease H-like superfamily/Ribonuclease H"/>
    <property type="match status" value="1"/>
</dbReference>
<evidence type="ECO:0000259" key="1">
    <source>
        <dbReference type="PROSITE" id="PS50994"/>
    </source>
</evidence>